<dbReference type="Proteomes" id="UP000325081">
    <property type="component" value="Unassembled WGS sequence"/>
</dbReference>
<dbReference type="AlphaFoldDB" id="A0A5A7Q2A0"/>
<accession>A0A5A7Q2A0</accession>
<evidence type="ECO:0000313" key="1">
    <source>
        <dbReference type="EMBL" id="GER39144.1"/>
    </source>
</evidence>
<organism evidence="1 2">
    <name type="scientific">Striga asiatica</name>
    <name type="common">Asiatic witchweed</name>
    <name type="synonym">Buchnera asiatica</name>
    <dbReference type="NCBI Taxonomy" id="4170"/>
    <lineage>
        <taxon>Eukaryota</taxon>
        <taxon>Viridiplantae</taxon>
        <taxon>Streptophyta</taxon>
        <taxon>Embryophyta</taxon>
        <taxon>Tracheophyta</taxon>
        <taxon>Spermatophyta</taxon>
        <taxon>Magnoliopsida</taxon>
        <taxon>eudicotyledons</taxon>
        <taxon>Gunneridae</taxon>
        <taxon>Pentapetalae</taxon>
        <taxon>asterids</taxon>
        <taxon>lamiids</taxon>
        <taxon>Lamiales</taxon>
        <taxon>Orobanchaceae</taxon>
        <taxon>Buchnereae</taxon>
        <taxon>Striga</taxon>
    </lineage>
</organism>
<dbReference type="GO" id="GO:0016301">
    <property type="term" value="F:kinase activity"/>
    <property type="evidence" value="ECO:0007669"/>
    <property type="project" value="UniProtKB-KW"/>
</dbReference>
<gene>
    <name evidence="1" type="ORF">STAS_15722</name>
</gene>
<sequence length="100" mass="11597">MVFEIKIMFMFRAINSYSHQEGKDPPKGRIFQLLTITRKLLTTKTCQNSLFWTGPTFFDPKSGLLHSASTDDTFEDFPACRPLAREMADQPFPRTYEVQD</sequence>
<keyword evidence="1" id="KW-0808">Transferase</keyword>
<keyword evidence="1" id="KW-0418">Kinase</keyword>
<proteinExistence type="predicted"/>
<name>A0A5A7Q2A0_STRAF</name>
<protein>
    <submittedName>
        <fullName evidence="1">Protein kinase superfamily protein</fullName>
    </submittedName>
</protein>
<keyword evidence="2" id="KW-1185">Reference proteome</keyword>
<evidence type="ECO:0000313" key="2">
    <source>
        <dbReference type="Proteomes" id="UP000325081"/>
    </source>
</evidence>
<comment type="caution">
    <text evidence="1">The sequence shown here is derived from an EMBL/GenBank/DDBJ whole genome shotgun (WGS) entry which is preliminary data.</text>
</comment>
<dbReference type="EMBL" id="BKCP01005572">
    <property type="protein sequence ID" value="GER39144.1"/>
    <property type="molecule type" value="Genomic_DNA"/>
</dbReference>
<reference evidence="2" key="1">
    <citation type="journal article" date="2019" name="Curr. Biol.">
        <title>Genome Sequence of Striga asiatica Provides Insight into the Evolution of Plant Parasitism.</title>
        <authorList>
            <person name="Yoshida S."/>
            <person name="Kim S."/>
            <person name="Wafula E.K."/>
            <person name="Tanskanen J."/>
            <person name="Kim Y.M."/>
            <person name="Honaas L."/>
            <person name="Yang Z."/>
            <person name="Spallek T."/>
            <person name="Conn C.E."/>
            <person name="Ichihashi Y."/>
            <person name="Cheong K."/>
            <person name="Cui S."/>
            <person name="Der J.P."/>
            <person name="Gundlach H."/>
            <person name="Jiao Y."/>
            <person name="Hori C."/>
            <person name="Ishida J.K."/>
            <person name="Kasahara H."/>
            <person name="Kiba T."/>
            <person name="Kim M.S."/>
            <person name="Koo N."/>
            <person name="Laohavisit A."/>
            <person name="Lee Y.H."/>
            <person name="Lumba S."/>
            <person name="McCourt P."/>
            <person name="Mortimer J.C."/>
            <person name="Mutuku J.M."/>
            <person name="Nomura T."/>
            <person name="Sasaki-Sekimoto Y."/>
            <person name="Seto Y."/>
            <person name="Wang Y."/>
            <person name="Wakatake T."/>
            <person name="Sakakibara H."/>
            <person name="Demura T."/>
            <person name="Yamaguchi S."/>
            <person name="Yoneyama K."/>
            <person name="Manabe R.I."/>
            <person name="Nelson D.C."/>
            <person name="Schulman A.H."/>
            <person name="Timko M.P."/>
            <person name="dePamphilis C.W."/>
            <person name="Choi D."/>
            <person name="Shirasu K."/>
        </authorList>
    </citation>
    <scope>NUCLEOTIDE SEQUENCE [LARGE SCALE GENOMIC DNA]</scope>
    <source>
        <strain evidence="2">cv. UVA1</strain>
    </source>
</reference>